<dbReference type="AlphaFoldDB" id="A0A1S2YL66"/>
<dbReference type="PaxDb" id="3827-XP_004506445.1"/>
<dbReference type="GeneID" id="101511154"/>
<dbReference type="Proteomes" id="UP000087171">
    <property type="component" value="Chromosome Ca6"/>
</dbReference>
<name>A0A1S2YL66_CICAR</name>
<keyword evidence="2" id="KW-1185">Reference proteome</keyword>
<dbReference type="Pfam" id="PF22936">
    <property type="entry name" value="Pol_BBD"/>
    <property type="match status" value="1"/>
</dbReference>
<reference evidence="2" key="1">
    <citation type="journal article" date="2013" name="Nat. Biotechnol.">
        <title>Draft genome sequence of chickpea (Cicer arietinum) provides a resource for trait improvement.</title>
        <authorList>
            <person name="Varshney R.K."/>
            <person name="Song C."/>
            <person name="Saxena R.K."/>
            <person name="Azam S."/>
            <person name="Yu S."/>
            <person name="Sharpe A.G."/>
            <person name="Cannon S."/>
            <person name="Baek J."/>
            <person name="Rosen B.D."/>
            <person name="Tar'an B."/>
            <person name="Millan T."/>
            <person name="Zhang X."/>
            <person name="Ramsay L.D."/>
            <person name="Iwata A."/>
            <person name="Wang Y."/>
            <person name="Nelson W."/>
            <person name="Farmer A.D."/>
            <person name="Gaur P.M."/>
            <person name="Soderlund C."/>
            <person name="Penmetsa R.V."/>
            <person name="Xu C."/>
            <person name="Bharti A.K."/>
            <person name="He W."/>
            <person name="Winter P."/>
            <person name="Zhao S."/>
            <person name="Hane J.K."/>
            <person name="Carrasquilla-Garcia N."/>
            <person name="Condie J.A."/>
            <person name="Upadhyaya H.D."/>
            <person name="Luo M.C."/>
            <person name="Thudi M."/>
            <person name="Gowda C.L."/>
            <person name="Singh N.P."/>
            <person name="Lichtenzveig J."/>
            <person name="Gali K.K."/>
            <person name="Rubio J."/>
            <person name="Nadarajan N."/>
            <person name="Dolezel J."/>
            <person name="Bansal K.C."/>
            <person name="Xu X."/>
            <person name="Edwards D."/>
            <person name="Zhang G."/>
            <person name="Kahl G."/>
            <person name="Gil J."/>
            <person name="Singh K.B."/>
            <person name="Datta S.K."/>
            <person name="Jackson S.A."/>
            <person name="Wang J."/>
            <person name="Cook D.R."/>
        </authorList>
    </citation>
    <scope>NUCLEOTIDE SEQUENCE [LARGE SCALE GENOMIC DNA]</scope>
    <source>
        <strain evidence="2">cv. CDC Frontier</strain>
    </source>
</reference>
<dbReference type="OrthoDB" id="2015125at2759"/>
<proteinExistence type="predicted"/>
<dbReference type="InterPro" id="IPR054722">
    <property type="entry name" value="PolX-like_BBD"/>
</dbReference>
<evidence type="ECO:0000313" key="3">
    <source>
        <dbReference type="RefSeq" id="XP_004506445.1"/>
    </source>
</evidence>
<evidence type="ECO:0000259" key="1">
    <source>
        <dbReference type="Pfam" id="PF22936"/>
    </source>
</evidence>
<protein>
    <submittedName>
        <fullName evidence="3">Uncharacterized protein LOC101511154</fullName>
    </submittedName>
</protein>
<dbReference type="eggNOG" id="KOG0017">
    <property type="taxonomic scope" value="Eukaryota"/>
</dbReference>
<sequence length="116" mass="13494">MAAEDSDSDYVLLMATTNEEHSSSQFWFLDTGCSNHMIRHKEWFVSLDERIKREIKFADNSKVTAEGVGNVMIRRREGNQSFICDVLYVPRLMKNNLVSLGQLLEKGYSIRWNMDK</sequence>
<accession>A0A1S2YL66</accession>
<dbReference type="RefSeq" id="XP_004506445.1">
    <property type="nucleotide sequence ID" value="XM_004506388.1"/>
</dbReference>
<evidence type="ECO:0000313" key="2">
    <source>
        <dbReference type="Proteomes" id="UP000087171"/>
    </source>
</evidence>
<dbReference type="KEGG" id="cam:101511154"/>
<gene>
    <name evidence="3" type="primary">LOC101511154</name>
</gene>
<organism evidence="2 3">
    <name type="scientific">Cicer arietinum</name>
    <name type="common">Chickpea</name>
    <name type="synonym">Garbanzo</name>
    <dbReference type="NCBI Taxonomy" id="3827"/>
    <lineage>
        <taxon>Eukaryota</taxon>
        <taxon>Viridiplantae</taxon>
        <taxon>Streptophyta</taxon>
        <taxon>Embryophyta</taxon>
        <taxon>Tracheophyta</taxon>
        <taxon>Spermatophyta</taxon>
        <taxon>Magnoliopsida</taxon>
        <taxon>eudicotyledons</taxon>
        <taxon>Gunneridae</taxon>
        <taxon>Pentapetalae</taxon>
        <taxon>rosids</taxon>
        <taxon>fabids</taxon>
        <taxon>Fabales</taxon>
        <taxon>Fabaceae</taxon>
        <taxon>Papilionoideae</taxon>
        <taxon>50 kb inversion clade</taxon>
        <taxon>NPAAA clade</taxon>
        <taxon>Hologalegina</taxon>
        <taxon>IRL clade</taxon>
        <taxon>Cicereae</taxon>
        <taxon>Cicer</taxon>
    </lineage>
</organism>
<reference evidence="3" key="2">
    <citation type="submission" date="2025-08" db="UniProtKB">
        <authorList>
            <consortium name="RefSeq"/>
        </authorList>
    </citation>
    <scope>IDENTIFICATION</scope>
    <source>
        <tissue evidence="3">Etiolated seedlings</tissue>
    </source>
</reference>
<feature type="domain" description="Retrovirus-related Pol polyprotein from transposon TNT 1-94-like beta-barrel" evidence="1">
    <location>
        <begin position="27"/>
        <end position="108"/>
    </location>
</feature>